<reference evidence="2" key="1">
    <citation type="submission" date="2016-09" db="EMBL/GenBank/DDBJ databases">
        <authorList>
            <person name="Wan X."/>
            <person name="Hou S."/>
        </authorList>
    </citation>
    <scope>NUCLEOTIDE SEQUENCE [LARGE SCALE GENOMIC DNA]</scope>
    <source>
        <strain evidence="2">KH87</strain>
    </source>
</reference>
<organism evidence="1 2">
    <name type="scientific">Rheinheimera salexigens</name>
    <dbReference type="NCBI Taxonomy" id="1628148"/>
    <lineage>
        <taxon>Bacteria</taxon>
        <taxon>Pseudomonadati</taxon>
        <taxon>Pseudomonadota</taxon>
        <taxon>Gammaproteobacteria</taxon>
        <taxon>Chromatiales</taxon>
        <taxon>Chromatiaceae</taxon>
        <taxon>Rheinheimera</taxon>
    </lineage>
</organism>
<dbReference type="RefSeq" id="WP_070049920.1">
    <property type="nucleotide sequence ID" value="NZ_CBCSDO010000009.1"/>
</dbReference>
<evidence type="ECO:0000313" key="1">
    <source>
        <dbReference type="EMBL" id="OEY70366.1"/>
    </source>
</evidence>
<proteinExistence type="predicted"/>
<dbReference type="EMBL" id="MKEK01000001">
    <property type="protein sequence ID" value="OEY70366.1"/>
    <property type="molecule type" value="Genomic_DNA"/>
</dbReference>
<protein>
    <submittedName>
        <fullName evidence="1">Uncharacterized protein</fullName>
    </submittedName>
</protein>
<dbReference type="STRING" id="1628148.BI198_12865"/>
<name>A0A1E7Q896_9GAMM</name>
<sequence>MSQVIYLVLLHNTPIVAYAHENVANDEAIEVGGKVESVHLHSTNLNQQIYVVIVNNIPSIAYTSRDNAEREALEASGKIKSVYLFSRTNSK</sequence>
<keyword evidence="2" id="KW-1185">Reference proteome</keyword>
<evidence type="ECO:0000313" key="2">
    <source>
        <dbReference type="Proteomes" id="UP000242258"/>
    </source>
</evidence>
<dbReference type="Proteomes" id="UP000242258">
    <property type="component" value="Unassembled WGS sequence"/>
</dbReference>
<accession>A0A1E7Q896</accession>
<gene>
    <name evidence="1" type="ORF">BI198_12865</name>
</gene>
<comment type="caution">
    <text evidence="1">The sequence shown here is derived from an EMBL/GenBank/DDBJ whole genome shotgun (WGS) entry which is preliminary data.</text>
</comment>
<dbReference type="AlphaFoldDB" id="A0A1E7Q896"/>